<keyword evidence="1" id="KW-0175">Coiled coil</keyword>
<organism evidence="2 3">
    <name type="scientific">Phage Phass-1</name>
    <dbReference type="NCBI Taxonomy" id="3043662"/>
    <lineage>
        <taxon>Viruses</taxon>
        <taxon>Duplodnaviria</taxon>
        <taxon>Heunggongvirae</taxon>
        <taxon>Uroviricota</taxon>
        <taxon>Caudoviricetes</taxon>
        <taxon>Caudoviricetes code 15 clade</taxon>
    </lineage>
</organism>
<dbReference type="Proteomes" id="UP001237988">
    <property type="component" value="Segment"/>
</dbReference>
<accession>A0AAF0LW39</accession>
<evidence type="ECO:0000313" key="2">
    <source>
        <dbReference type="EMBL" id="WIC39663.1"/>
    </source>
</evidence>
<dbReference type="EMBL" id="OQ749652">
    <property type="protein sequence ID" value="WIC39663.1"/>
    <property type="molecule type" value="Genomic_DNA"/>
</dbReference>
<proteinExistence type="predicted"/>
<reference evidence="2" key="1">
    <citation type="submission" date="2023-04" db="EMBL/GenBank/DDBJ databases">
        <title>Bacteriophage Phass-1 Discovered in the Human Gut Virome - the Founding Member of the Proposed New Family Phassviridae.</title>
        <authorList>
            <person name="Tikunov A.Y."/>
            <person name="Morozova V.V."/>
            <person name="Chechushkov A.V."/>
            <person name="Tikunova N.V."/>
        </authorList>
    </citation>
    <scope>NUCLEOTIDE SEQUENCE</scope>
</reference>
<evidence type="ECO:0000313" key="3">
    <source>
        <dbReference type="Proteomes" id="UP001237988"/>
    </source>
</evidence>
<sequence length="213" mass="23496">MASIRTTQKSGDYGVIQRGCSLIIPVEIKDNYENPIDLTGYQACFTVKPVKTDFDRHDDFCYIKKDIALLNPTTGKFNIELTSRDTDFEPGNFWFDIEIIHQTNGAVMRLCTLSFTLDGGPSNRYVNPGLGQLQVGDSVSIVALAEGAPIVIITPTLTLDSQVFSQVASLMGIVDQQKSTIEELETTLKDMDDKVKALTDKIEELQDTVGIVP</sequence>
<evidence type="ECO:0000256" key="1">
    <source>
        <dbReference type="SAM" id="Coils"/>
    </source>
</evidence>
<feature type="coiled-coil region" evidence="1">
    <location>
        <begin position="174"/>
        <end position="208"/>
    </location>
</feature>
<protein>
    <submittedName>
        <fullName evidence="2">Uncharacterized protein</fullName>
    </submittedName>
</protein>
<name>A0AAF0LW39_9CAUD</name>